<feature type="region of interest" description="Disordered" evidence="1">
    <location>
        <begin position="1"/>
        <end position="20"/>
    </location>
</feature>
<evidence type="ECO:0000313" key="2">
    <source>
        <dbReference type="EMBL" id="CAB0020227.1"/>
    </source>
</evidence>
<dbReference type="Proteomes" id="UP000479000">
    <property type="component" value="Unassembled WGS sequence"/>
</dbReference>
<evidence type="ECO:0000256" key="1">
    <source>
        <dbReference type="SAM" id="MobiDB-lite"/>
    </source>
</evidence>
<name>A0A6H5HR28_9HEMI</name>
<dbReference type="AlphaFoldDB" id="A0A6H5HR28"/>
<keyword evidence="3" id="KW-1185">Reference proteome</keyword>
<feature type="region of interest" description="Disordered" evidence="1">
    <location>
        <begin position="104"/>
        <end position="129"/>
    </location>
</feature>
<evidence type="ECO:0000313" key="3">
    <source>
        <dbReference type="Proteomes" id="UP000479000"/>
    </source>
</evidence>
<feature type="region of interest" description="Disordered" evidence="1">
    <location>
        <begin position="166"/>
        <end position="186"/>
    </location>
</feature>
<accession>A0A6H5HR28</accession>
<feature type="compositionally biased region" description="Basic and acidic residues" evidence="1">
    <location>
        <begin position="168"/>
        <end position="186"/>
    </location>
</feature>
<dbReference type="EMBL" id="CADCXU010035132">
    <property type="protein sequence ID" value="CAB0020227.1"/>
    <property type="molecule type" value="Genomic_DNA"/>
</dbReference>
<sequence length="222" mass="24221">MNFDKNPPAGGSKQQDSSKAGGYLIGEENCRCNFRQATANQVVTKFCSFSTLYLSNFRSGASKNNVKEHNLVDGLAKNDMTRKAPTTSSRLGLAGGAGGQLSPSSLLCSSGGGGQAWPPASLPPKKSSGGVDMLKKAPPPIQDAGTKGILRISDEWGPTSIRVRRHSRESMTKSRRISNEPNHESNRKFFLRRPKLRLKFHLPSQEIEANIYLTFAQCQKLE</sequence>
<reference evidence="2 3" key="1">
    <citation type="submission" date="2020-02" db="EMBL/GenBank/DDBJ databases">
        <authorList>
            <person name="Ferguson B K."/>
        </authorList>
    </citation>
    <scope>NUCLEOTIDE SEQUENCE [LARGE SCALE GENOMIC DNA]</scope>
</reference>
<organism evidence="2 3">
    <name type="scientific">Nesidiocoris tenuis</name>
    <dbReference type="NCBI Taxonomy" id="355587"/>
    <lineage>
        <taxon>Eukaryota</taxon>
        <taxon>Metazoa</taxon>
        <taxon>Ecdysozoa</taxon>
        <taxon>Arthropoda</taxon>
        <taxon>Hexapoda</taxon>
        <taxon>Insecta</taxon>
        <taxon>Pterygota</taxon>
        <taxon>Neoptera</taxon>
        <taxon>Paraneoptera</taxon>
        <taxon>Hemiptera</taxon>
        <taxon>Heteroptera</taxon>
        <taxon>Panheteroptera</taxon>
        <taxon>Cimicomorpha</taxon>
        <taxon>Miridae</taxon>
        <taxon>Dicyphina</taxon>
        <taxon>Nesidiocoris</taxon>
    </lineage>
</organism>
<protein>
    <submittedName>
        <fullName evidence="2">Uncharacterized protein</fullName>
    </submittedName>
</protein>
<gene>
    <name evidence="2" type="ORF">NTEN_LOCUS23821</name>
</gene>
<proteinExistence type="predicted"/>